<sequence length="297" mass="34602">MKFSERIGAIPVKQLIQVNSMDEALKNSLWNKFQSYIWIEAIRKIKPKYSNADLINGEFGKSNTDEINSLILFLWEDFFKLPFTQIPSSHDNFLKYLEEYFFNANWYEIYDFIEFIVQNLTFLSSIELFKEQCNQTLEREKSAYRFIGDKLTQITSEQEIESIENAINYKSHKAFVDRHIEQALRLLTSRDTPDYINSIKESISAVESICKVIVEDEKGTLGQALGKLEQKGIIIHDTLKEGFKRIYWYTSDGDGIRHAHKEIPNVSYEDAQFMLITCSSFCNYLIEKANKAGIDIT</sequence>
<dbReference type="Proteomes" id="UP001291930">
    <property type="component" value="Unassembled WGS sequence"/>
</dbReference>
<name>A0ABU5K0Z2_9BACI</name>
<proteinExistence type="predicted"/>
<accession>A0ABU5K0Z2</accession>
<reference evidence="3" key="1">
    <citation type="submission" date="2023-11" db="EMBL/GenBank/DDBJ databases">
        <title>Genome Sequence of Bacillus pseudomycoides stain BUPM19.</title>
        <authorList>
            <person name="Farhat A."/>
        </authorList>
    </citation>
    <scope>NUCLEOTIDE SEQUENCE [LARGE SCALE GENOMIC DNA]</scope>
    <source>
        <strain evidence="3">BUPM19</strain>
    </source>
</reference>
<comment type="caution">
    <text evidence="2">The sequence shown here is derived from an EMBL/GenBank/DDBJ whole genome shotgun (WGS) entry which is preliminary data.</text>
</comment>
<dbReference type="RefSeq" id="WP_374218806.1">
    <property type="nucleotide sequence ID" value="NZ_JAXOVW010000056.1"/>
</dbReference>
<dbReference type="Pfam" id="PF18863">
    <property type="entry name" value="AbiJ_NTD4"/>
    <property type="match status" value="1"/>
</dbReference>
<evidence type="ECO:0000259" key="1">
    <source>
        <dbReference type="Pfam" id="PF18863"/>
    </source>
</evidence>
<feature type="domain" description="HEPN AbiJ-N-terminal" evidence="1">
    <location>
        <begin position="1"/>
        <end position="168"/>
    </location>
</feature>
<dbReference type="EMBL" id="JAXOVW010000056">
    <property type="protein sequence ID" value="MDZ5609291.1"/>
    <property type="molecule type" value="Genomic_DNA"/>
</dbReference>
<evidence type="ECO:0000313" key="2">
    <source>
        <dbReference type="EMBL" id="MDZ5609291.1"/>
    </source>
</evidence>
<organism evidence="2 3">
    <name type="scientific">Bacillus bingmayongensis</name>
    <dbReference type="NCBI Taxonomy" id="1150157"/>
    <lineage>
        <taxon>Bacteria</taxon>
        <taxon>Bacillati</taxon>
        <taxon>Bacillota</taxon>
        <taxon>Bacilli</taxon>
        <taxon>Bacillales</taxon>
        <taxon>Bacillaceae</taxon>
        <taxon>Bacillus</taxon>
    </lineage>
</organism>
<dbReference type="InterPro" id="IPR049503">
    <property type="entry name" value="AbiJ_NTD4"/>
</dbReference>
<keyword evidence="3" id="KW-1185">Reference proteome</keyword>
<gene>
    <name evidence="2" type="ORF">U2I54_20045</name>
</gene>
<evidence type="ECO:0000313" key="3">
    <source>
        <dbReference type="Proteomes" id="UP001291930"/>
    </source>
</evidence>
<protein>
    <recommendedName>
        <fullName evidence="1">HEPN AbiJ-N-terminal domain-containing protein</fullName>
    </recommendedName>
</protein>